<gene>
    <name evidence="2" type="ORF">ACFPIJ_20495</name>
</gene>
<evidence type="ECO:0000313" key="2">
    <source>
        <dbReference type="EMBL" id="MFC5000206.1"/>
    </source>
</evidence>
<organism evidence="2 3">
    <name type="scientific">Dactylosporangium cerinum</name>
    <dbReference type="NCBI Taxonomy" id="1434730"/>
    <lineage>
        <taxon>Bacteria</taxon>
        <taxon>Bacillati</taxon>
        <taxon>Actinomycetota</taxon>
        <taxon>Actinomycetes</taxon>
        <taxon>Micromonosporales</taxon>
        <taxon>Micromonosporaceae</taxon>
        <taxon>Dactylosporangium</taxon>
    </lineage>
</organism>
<keyword evidence="1" id="KW-1133">Transmembrane helix</keyword>
<comment type="caution">
    <text evidence="2">The sequence shown here is derived from an EMBL/GenBank/DDBJ whole genome shotgun (WGS) entry which is preliminary data.</text>
</comment>
<reference evidence="3" key="1">
    <citation type="journal article" date="2019" name="Int. J. Syst. Evol. Microbiol.">
        <title>The Global Catalogue of Microorganisms (GCM) 10K type strain sequencing project: providing services to taxonomists for standard genome sequencing and annotation.</title>
        <authorList>
            <consortium name="The Broad Institute Genomics Platform"/>
            <consortium name="The Broad Institute Genome Sequencing Center for Infectious Disease"/>
            <person name="Wu L."/>
            <person name="Ma J."/>
        </authorList>
    </citation>
    <scope>NUCLEOTIDE SEQUENCE [LARGE SCALE GENOMIC DNA]</scope>
    <source>
        <strain evidence="3">CGMCC 4.7152</strain>
    </source>
</reference>
<dbReference type="RefSeq" id="WP_380116748.1">
    <property type="nucleotide sequence ID" value="NZ_JBHSIU010000019.1"/>
</dbReference>
<name>A0ABV9VUZ2_9ACTN</name>
<feature type="transmembrane region" description="Helical" evidence="1">
    <location>
        <begin position="93"/>
        <end position="112"/>
    </location>
</feature>
<proteinExistence type="predicted"/>
<sequence>MRVSWAMSRAQDLPLPGRSVVDGAPAAPVTLAAEYVFPLLIRRVRLPLAEADRPAFLRHERRIMRMRWALFGVLAVFAAAVVAVSTLPGVGLLPLLGFTVVGFVFNLVWLAVRGGRPVQYPLVALGRVTLRRVDPAVAQEWQAVAGDQVRVDL</sequence>
<keyword evidence="1" id="KW-0812">Transmembrane</keyword>
<evidence type="ECO:0000256" key="1">
    <source>
        <dbReference type="SAM" id="Phobius"/>
    </source>
</evidence>
<protein>
    <submittedName>
        <fullName evidence="2">Uncharacterized protein</fullName>
    </submittedName>
</protein>
<dbReference type="EMBL" id="JBHSIU010000019">
    <property type="protein sequence ID" value="MFC5000206.1"/>
    <property type="molecule type" value="Genomic_DNA"/>
</dbReference>
<evidence type="ECO:0000313" key="3">
    <source>
        <dbReference type="Proteomes" id="UP001595912"/>
    </source>
</evidence>
<keyword evidence="3" id="KW-1185">Reference proteome</keyword>
<keyword evidence="1" id="KW-0472">Membrane</keyword>
<feature type="transmembrane region" description="Helical" evidence="1">
    <location>
        <begin position="68"/>
        <end position="87"/>
    </location>
</feature>
<accession>A0ABV9VUZ2</accession>
<dbReference type="Proteomes" id="UP001595912">
    <property type="component" value="Unassembled WGS sequence"/>
</dbReference>